<reference evidence="4" key="1">
    <citation type="submission" date="2006-10" db="EMBL/GenBank/DDBJ databases">
        <title>Complete sequence of Solibacter usitatus Ellin6076.</title>
        <authorList>
            <consortium name="US DOE Joint Genome Institute"/>
            <person name="Copeland A."/>
            <person name="Lucas S."/>
            <person name="Lapidus A."/>
            <person name="Barry K."/>
            <person name="Detter J.C."/>
            <person name="Glavina del Rio T."/>
            <person name="Hammon N."/>
            <person name="Israni S."/>
            <person name="Dalin E."/>
            <person name="Tice H."/>
            <person name="Pitluck S."/>
            <person name="Thompson L.S."/>
            <person name="Brettin T."/>
            <person name="Bruce D."/>
            <person name="Han C."/>
            <person name="Tapia R."/>
            <person name="Gilna P."/>
            <person name="Schmutz J."/>
            <person name="Larimer F."/>
            <person name="Land M."/>
            <person name="Hauser L."/>
            <person name="Kyrpides N."/>
            <person name="Mikhailova N."/>
            <person name="Janssen P.H."/>
            <person name="Kuske C.R."/>
            <person name="Richardson P."/>
        </authorList>
    </citation>
    <scope>NUCLEOTIDE SEQUENCE</scope>
    <source>
        <strain evidence="4">Ellin6076</strain>
    </source>
</reference>
<dbReference type="InterPro" id="IPR036641">
    <property type="entry name" value="HPT_dom_sf"/>
</dbReference>
<accession>Q01VC1</accession>
<feature type="domain" description="HPt" evidence="3">
    <location>
        <begin position="23"/>
        <end position="117"/>
    </location>
</feature>
<protein>
    <submittedName>
        <fullName evidence="4">Hpt protein</fullName>
    </submittedName>
</protein>
<dbReference type="Gene3D" id="1.20.120.160">
    <property type="entry name" value="HPT domain"/>
    <property type="match status" value="1"/>
</dbReference>
<sequence>MTNMVNAGWVMPEDLHHLTRTGGRSVVVELIDLFKQDVAKRLQALRHSVNTGDLSAAAAQAHTIKGSAIQMGAHNLVTTCRHLELDASHNVIENLERLLAEAEAELRVLQTSMQNPK</sequence>
<dbReference type="HOGENOM" id="CLU_2083312_0_0_0"/>
<dbReference type="AlphaFoldDB" id="Q01VC1"/>
<evidence type="ECO:0000256" key="1">
    <source>
        <dbReference type="PROSITE-ProRule" id="PRU00110"/>
    </source>
</evidence>
<dbReference type="GO" id="GO:0004672">
    <property type="term" value="F:protein kinase activity"/>
    <property type="evidence" value="ECO:0007669"/>
    <property type="project" value="UniProtKB-ARBA"/>
</dbReference>
<dbReference type="EMBL" id="CP000473">
    <property type="protein sequence ID" value="ABJ86394.1"/>
    <property type="molecule type" value="Genomic_DNA"/>
</dbReference>
<evidence type="ECO:0000256" key="2">
    <source>
        <dbReference type="SAM" id="Coils"/>
    </source>
</evidence>
<feature type="coiled-coil region" evidence="2">
    <location>
        <begin position="85"/>
        <end position="112"/>
    </location>
</feature>
<keyword evidence="1" id="KW-0597">Phosphoprotein</keyword>
<dbReference type="Pfam" id="PF01627">
    <property type="entry name" value="Hpt"/>
    <property type="match status" value="1"/>
</dbReference>
<evidence type="ECO:0000313" key="4">
    <source>
        <dbReference type="EMBL" id="ABJ86394.1"/>
    </source>
</evidence>
<dbReference type="KEGG" id="sus:Acid_5447"/>
<dbReference type="SUPFAM" id="SSF47226">
    <property type="entry name" value="Histidine-containing phosphotransfer domain, HPT domain"/>
    <property type="match status" value="1"/>
</dbReference>
<dbReference type="InParanoid" id="Q01VC1"/>
<dbReference type="eggNOG" id="COG2198">
    <property type="taxonomic scope" value="Bacteria"/>
</dbReference>
<keyword evidence="2" id="KW-0175">Coiled coil</keyword>
<gene>
    <name evidence="4" type="ordered locus">Acid_5447</name>
</gene>
<dbReference type="PROSITE" id="PS50894">
    <property type="entry name" value="HPT"/>
    <property type="match status" value="1"/>
</dbReference>
<feature type="modified residue" description="Phosphohistidine" evidence="1">
    <location>
        <position position="62"/>
    </location>
</feature>
<organism evidence="4">
    <name type="scientific">Solibacter usitatus (strain Ellin6076)</name>
    <dbReference type="NCBI Taxonomy" id="234267"/>
    <lineage>
        <taxon>Bacteria</taxon>
        <taxon>Pseudomonadati</taxon>
        <taxon>Acidobacteriota</taxon>
        <taxon>Terriglobia</taxon>
        <taxon>Bryobacterales</taxon>
        <taxon>Solibacteraceae</taxon>
        <taxon>Candidatus Solibacter</taxon>
    </lineage>
</organism>
<name>Q01VC1_SOLUE</name>
<dbReference type="STRING" id="234267.Acid_5447"/>
<proteinExistence type="predicted"/>
<dbReference type="GO" id="GO:0000160">
    <property type="term" value="P:phosphorelay signal transduction system"/>
    <property type="evidence" value="ECO:0007669"/>
    <property type="project" value="InterPro"/>
</dbReference>
<dbReference type="InterPro" id="IPR008207">
    <property type="entry name" value="Sig_transdc_His_kin_Hpt_dom"/>
</dbReference>
<evidence type="ECO:0000259" key="3">
    <source>
        <dbReference type="PROSITE" id="PS50894"/>
    </source>
</evidence>